<dbReference type="PANTHER" id="PTHR19965:SF35">
    <property type="entry name" value="RNA ANNEALING PROTEIN YRA1"/>
    <property type="match status" value="1"/>
</dbReference>
<dbReference type="PANTHER" id="PTHR19965">
    <property type="entry name" value="RNA AND EXPORT FACTOR BINDING PROTEIN"/>
    <property type="match status" value="1"/>
</dbReference>
<evidence type="ECO:0000256" key="1">
    <source>
        <dbReference type="ARBA" id="ARBA00022884"/>
    </source>
</evidence>
<dbReference type="EMBL" id="JADNRY010000020">
    <property type="protein sequence ID" value="KAF9073058.1"/>
    <property type="molecule type" value="Genomic_DNA"/>
</dbReference>
<organism evidence="5 6">
    <name type="scientific">Rhodocollybia butyracea</name>
    <dbReference type="NCBI Taxonomy" id="206335"/>
    <lineage>
        <taxon>Eukaryota</taxon>
        <taxon>Fungi</taxon>
        <taxon>Dikarya</taxon>
        <taxon>Basidiomycota</taxon>
        <taxon>Agaricomycotina</taxon>
        <taxon>Agaricomycetes</taxon>
        <taxon>Agaricomycetidae</taxon>
        <taxon>Agaricales</taxon>
        <taxon>Marasmiineae</taxon>
        <taxon>Omphalotaceae</taxon>
        <taxon>Rhodocollybia</taxon>
    </lineage>
</organism>
<name>A0A9P5Q028_9AGAR</name>
<feature type="compositionally biased region" description="Basic residues" evidence="3">
    <location>
        <begin position="210"/>
        <end position="224"/>
    </location>
</feature>
<dbReference type="Gene3D" id="3.30.70.330">
    <property type="match status" value="1"/>
</dbReference>
<dbReference type="GO" id="GO:0005634">
    <property type="term" value="C:nucleus"/>
    <property type="evidence" value="ECO:0007669"/>
    <property type="project" value="TreeGrafter"/>
</dbReference>
<feature type="compositionally biased region" description="Low complexity" evidence="3">
    <location>
        <begin position="137"/>
        <end position="152"/>
    </location>
</feature>
<dbReference type="SMART" id="SM00360">
    <property type="entry name" value="RRM"/>
    <property type="match status" value="1"/>
</dbReference>
<reference evidence="5" key="1">
    <citation type="submission" date="2020-11" db="EMBL/GenBank/DDBJ databases">
        <authorList>
            <consortium name="DOE Joint Genome Institute"/>
            <person name="Ahrendt S."/>
            <person name="Riley R."/>
            <person name="Andreopoulos W."/>
            <person name="Labutti K."/>
            <person name="Pangilinan J."/>
            <person name="Ruiz-Duenas F.J."/>
            <person name="Barrasa J.M."/>
            <person name="Sanchez-Garcia M."/>
            <person name="Camarero S."/>
            <person name="Miyauchi S."/>
            <person name="Serrano A."/>
            <person name="Linde D."/>
            <person name="Babiker R."/>
            <person name="Drula E."/>
            <person name="Ayuso-Fernandez I."/>
            <person name="Pacheco R."/>
            <person name="Padilla G."/>
            <person name="Ferreira P."/>
            <person name="Barriuso J."/>
            <person name="Kellner H."/>
            <person name="Castanera R."/>
            <person name="Alfaro M."/>
            <person name="Ramirez L."/>
            <person name="Pisabarro A.G."/>
            <person name="Kuo A."/>
            <person name="Tritt A."/>
            <person name="Lipzen A."/>
            <person name="He G."/>
            <person name="Yan M."/>
            <person name="Ng V."/>
            <person name="Cullen D."/>
            <person name="Martin F."/>
            <person name="Rosso M.-N."/>
            <person name="Henrissat B."/>
            <person name="Hibbett D."/>
            <person name="Martinez A.T."/>
            <person name="Grigoriev I.V."/>
        </authorList>
    </citation>
    <scope>NUCLEOTIDE SEQUENCE</scope>
    <source>
        <strain evidence="5">AH 40177</strain>
    </source>
</reference>
<feature type="domain" description="RRM" evidence="4">
    <location>
        <begin position="59"/>
        <end position="138"/>
    </location>
</feature>
<gene>
    <name evidence="5" type="ORF">BDP27DRAFT_1260678</name>
</gene>
<dbReference type="Proteomes" id="UP000772434">
    <property type="component" value="Unassembled WGS sequence"/>
</dbReference>
<dbReference type="InterPro" id="IPR000504">
    <property type="entry name" value="RRM_dom"/>
</dbReference>
<dbReference type="InterPro" id="IPR035979">
    <property type="entry name" value="RBD_domain_sf"/>
</dbReference>
<dbReference type="PROSITE" id="PS50102">
    <property type="entry name" value="RRM"/>
    <property type="match status" value="1"/>
</dbReference>
<dbReference type="Pfam" id="PF00076">
    <property type="entry name" value="RRM_1"/>
    <property type="match status" value="1"/>
</dbReference>
<evidence type="ECO:0000256" key="3">
    <source>
        <dbReference type="SAM" id="MobiDB-lite"/>
    </source>
</evidence>
<evidence type="ECO:0000313" key="5">
    <source>
        <dbReference type="EMBL" id="KAF9073058.1"/>
    </source>
</evidence>
<dbReference type="OrthoDB" id="346839at2759"/>
<dbReference type="InterPro" id="IPR051229">
    <property type="entry name" value="ALYREF_mRNA_export"/>
</dbReference>
<dbReference type="AlphaFoldDB" id="A0A9P5Q028"/>
<keyword evidence="1 2" id="KW-0694">RNA-binding</keyword>
<dbReference type="SUPFAM" id="SSF54928">
    <property type="entry name" value="RNA-binding domain, RBD"/>
    <property type="match status" value="1"/>
</dbReference>
<evidence type="ECO:0000313" key="6">
    <source>
        <dbReference type="Proteomes" id="UP000772434"/>
    </source>
</evidence>
<evidence type="ECO:0000259" key="4">
    <source>
        <dbReference type="PROSITE" id="PS50102"/>
    </source>
</evidence>
<dbReference type="GO" id="GO:0003729">
    <property type="term" value="F:mRNA binding"/>
    <property type="evidence" value="ECO:0007669"/>
    <property type="project" value="TreeGrafter"/>
</dbReference>
<accession>A0A9P5Q028</accession>
<sequence>MHAQNQARPLPYQYARYNSYHGPKQRVLGNQAQVAPAWRYTGSSPMQTQAMRRQQAIGSKILLTQLPLDVGEREVEELFNKTVGPLKESFLIYNSQGKSKGMAVVVFQRPGDAAVARTKYDGKFVDGRRPIRIEIVSESTPVPTNPSSTSVSATQPSLLDRLDKPKRAVASTSSAQSIQNHKLPRQAAAAAAIAAGTPFANPSQPQIPAHTKHRTKKGPRRLKKQNVQMPRFTKTKTKEQLDQEMEEYRAAS</sequence>
<comment type="caution">
    <text evidence="5">The sequence shown here is derived from an EMBL/GenBank/DDBJ whole genome shotgun (WGS) entry which is preliminary data.</text>
</comment>
<proteinExistence type="predicted"/>
<evidence type="ECO:0000256" key="2">
    <source>
        <dbReference type="PROSITE-ProRule" id="PRU00176"/>
    </source>
</evidence>
<protein>
    <recommendedName>
        <fullName evidence="4">RRM domain-containing protein</fullName>
    </recommendedName>
</protein>
<feature type="region of interest" description="Disordered" evidence="3">
    <location>
        <begin position="137"/>
        <end position="158"/>
    </location>
</feature>
<feature type="region of interest" description="Disordered" evidence="3">
    <location>
        <begin position="196"/>
        <end position="252"/>
    </location>
</feature>
<feature type="compositionally biased region" description="Basic and acidic residues" evidence="3">
    <location>
        <begin position="236"/>
        <end position="252"/>
    </location>
</feature>
<dbReference type="InterPro" id="IPR012677">
    <property type="entry name" value="Nucleotide-bd_a/b_plait_sf"/>
</dbReference>
<keyword evidence="6" id="KW-1185">Reference proteome</keyword>